<protein>
    <submittedName>
        <fullName evidence="1">Uncharacterized protein</fullName>
    </submittedName>
</protein>
<gene>
    <name evidence="1" type="ORF">EV695_0335</name>
</gene>
<reference evidence="1 2" key="1">
    <citation type="submission" date="2019-03" db="EMBL/GenBank/DDBJ databases">
        <title>Genomic Encyclopedia of Type Strains, Phase IV (KMG-IV): sequencing the most valuable type-strain genomes for metagenomic binning, comparative biology and taxonomic classification.</title>
        <authorList>
            <person name="Goeker M."/>
        </authorList>
    </citation>
    <scope>NUCLEOTIDE SEQUENCE [LARGE SCALE GENOMIC DNA]</scope>
    <source>
        <strain evidence="1 2">DSM 24830</strain>
    </source>
</reference>
<keyword evidence="2" id="KW-1185">Reference proteome</keyword>
<proteinExistence type="predicted"/>
<name>A0A4R1FCH5_9GAMM</name>
<dbReference type="RefSeq" id="WP_131904175.1">
    <property type="nucleotide sequence ID" value="NZ_BAAAFU010000008.1"/>
</dbReference>
<dbReference type="EMBL" id="SMFQ01000002">
    <property type="protein sequence ID" value="TCJ88481.1"/>
    <property type="molecule type" value="Genomic_DNA"/>
</dbReference>
<evidence type="ECO:0000313" key="2">
    <source>
        <dbReference type="Proteomes" id="UP000294887"/>
    </source>
</evidence>
<comment type="caution">
    <text evidence="1">The sequence shown here is derived from an EMBL/GenBank/DDBJ whole genome shotgun (WGS) entry which is preliminary data.</text>
</comment>
<evidence type="ECO:0000313" key="1">
    <source>
        <dbReference type="EMBL" id="TCJ88481.1"/>
    </source>
</evidence>
<sequence>MNVSLPLEEYINEKENRRNEKLDALLIERLESLNNGKKTIPAEEVKNSILKSLKQNSQK</sequence>
<dbReference type="Proteomes" id="UP000294887">
    <property type="component" value="Unassembled WGS sequence"/>
</dbReference>
<organism evidence="1 2">
    <name type="scientific">Cocleimonas flava</name>
    <dbReference type="NCBI Taxonomy" id="634765"/>
    <lineage>
        <taxon>Bacteria</taxon>
        <taxon>Pseudomonadati</taxon>
        <taxon>Pseudomonadota</taxon>
        <taxon>Gammaproteobacteria</taxon>
        <taxon>Thiotrichales</taxon>
        <taxon>Thiotrichaceae</taxon>
        <taxon>Cocleimonas</taxon>
    </lineage>
</organism>
<dbReference type="AlphaFoldDB" id="A0A4R1FCH5"/>
<accession>A0A4R1FCH5</accession>